<keyword evidence="1" id="KW-0472">Membrane</keyword>
<evidence type="ECO:0000313" key="2">
    <source>
        <dbReference type="EMBL" id="TKW02024.1"/>
    </source>
</evidence>
<reference evidence="2" key="1">
    <citation type="submission" date="2019-03" db="EMBL/GenBank/DDBJ databases">
        <title>WGS assembly of Setaria viridis.</title>
        <authorList>
            <person name="Huang P."/>
            <person name="Jenkins J."/>
            <person name="Grimwood J."/>
            <person name="Barry K."/>
            <person name="Healey A."/>
            <person name="Mamidi S."/>
            <person name="Sreedasyam A."/>
            <person name="Shu S."/>
            <person name="Feldman M."/>
            <person name="Wu J."/>
            <person name="Yu Y."/>
            <person name="Chen C."/>
            <person name="Johnson J."/>
            <person name="Rokhsar D."/>
            <person name="Baxter I."/>
            <person name="Schmutz J."/>
            <person name="Brutnell T."/>
            <person name="Kellogg E."/>
        </authorList>
    </citation>
    <scope>NUCLEOTIDE SEQUENCE [LARGE SCALE GENOMIC DNA]</scope>
</reference>
<dbReference type="Proteomes" id="UP000298652">
    <property type="component" value="Chromosome 8"/>
</dbReference>
<sequence length="121" mass="14405">MNLDSYTCKLCILQRREIVNHLFFRCNFARACWNQIGVTYISTRTQWNIITQIKGKLGVPFYMEIIILMTWSIWTTINNWMFNSVDPSPQLCKDKFSSKFNLLLRACPRLIHLMEAWLHSL</sequence>
<keyword evidence="3" id="KW-1185">Reference proteome</keyword>
<accession>A0A4U6TLC5</accession>
<gene>
    <name evidence="2" type="ORF">SEVIR_8G217500v2</name>
</gene>
<name>A0A4U6TLC5_SETVI</name>
<dbReference type="EMBL" id="CM016559">
    <property type="protein sequence ID" value="TKW02024.1"/>
    <property type="molecule type" value="Genomic_DNA"/>
</dbReference>
<dbReference type="Gramene" id="TKW02024">
    <property type="protein sequence ID" value="TKW02024"/>
    <property type="gene ID" value="SEVIR_8G217500v2"/>
</dbReference>
<dbReference type="AlphaFoldDB" id="A0A4U6TLC5"/>
<keyword evidence="1" id="KW-1133">Transmembrane helix</keyword>
<evidence type="ECO:0000256" key="1">
    <source>
        <dbReference type="SAM" id="Phobius"/>
    </source>
</evidence>
<protein>
    <recommendedName>
        <fullName evidence="4">Reverse transcriptase zinc-binding domain-containing protein</fullName>
    </recommendedName>
</protein>
<keyword evidence="1" id="KW-0812">Transmembrane</keyword>
<organism evidence="2 3">
    <name type="scientific">Setaria viridis</name>
    <name type="common">Green bristlegrass</name>
    <name type="synonym">Setaria italica subsp. viridis</name>
    <dbReference type="NCBI Taxonomy" id="4556"/>
    <lineage>
        <taxon>Eukaryota</taxon>
        <taxon>Viridiplantae</taxon>
        <taxon>Streptophyta</taxon>
        <taxon>Embryophyta</taxon>
        <taxon>Tracheophyta</taxon>
        <taxon>Spermatophyta</taxon>
        <taxon>Magnoliopsida</taxon>
        <taxon>Liliopsida</taxon>
        <taxon>Poales</taxon>
        <taxon>Poaceae</taxon>
        <taxon>PACMAD clade</taxon>
        <taxon>Panicoideae</taxon>
        <taxon>Panicodae</taxon>
        <taxon>Paniceae</taxon>
        <taxon>Cenchrinae</taxon>
        <taxon>Setaria</taxon>
    </lineage>
</organism>
<feature type="transmembrane region" description="Helical" evidence="1">
    <location>
        <begin position="61"/>
        <end position="82"/>
    </location>
</feature>
<evidence type="ECO:0008006" key="4">
    <source>
        <dbReference type="Google" id="ProtNLM"/>
    </source>
</evidence>
<proteinExistence type="predicted"/>
<evidence type="ECO:0000313" key="3">
    <source>
        <dbReference type="Proteomes" id="UP000298652"/>
    </source>
</evidence>